<dbReference type="EMBL" id="CM056812">
    <property type="protein sequence ID" value="KAJ8617576.1"/>
    <property type="molecule type" value="Genomic_DNA"/>
</dbReference>
<comment type="caution">
    <text evidence="1">The sequence shown here is derived from an EMBL/GenBank/DDBJ whole genome shotgun (WGS) entry which is preliminary data.</text>
</comment>
<reference evidence="1 2" key="1">
    <citation type="journal article" date="2022" name="Hortic Res">
        <title>A haplotype resolved chromosomal level avocado genome allows analysis of novel avocado genes.</title>
        <authorList>
            <person name="Nath O."/>
            <person name="Fletcher S.J."/>
            <person name="Hayward A."/>
            <person name="Shaw L.M."/>
            <person name="Masouleh A.K."/>
            <person name="Furtado A."/>
            <person name="Henry R.J."/>
            <person name="Mitter N."/>
        </authorList>
    </citation>
    <scope>NUCLEOTIDE SEQUENCE [LARGE SCALE GENOMIC DNA]</scope>
    <source>
        <strain evidence="2">cv. Hass</strain>
    </source>
</reference>
<organism evidence="1 2">
    <name type="scientific">Persea americana</name>
    <name type="common">Avocado</name>
    <dbReference type="NCBI Taxonomy" id="3435"/>
    <lineage>
        <taxon>Eukaryota</taxon>
        <taxon>Viridiplantae</taxon>
        <taxon>Streptophyta</taxon>
        <taxon>Embryophyta</taxon>
        <taxon>Tracheophyta</taxon>
        <taxon>Spermatophyta</taxon>
        <taxon>Magnoliopsida</taxon>
        <taxon>Magnoliidae</taxon>
        <taxon>Laurales</taxon>
        <taxon>Lauraceae</taxon>
        <taxon>Persea</taxon>
    </lineage>
</organism>
<dbReference type="Proteomes" id="UP001234297">
    <property type="component" value="Chromosome 4"/>
</dbReference>
<keyword evidence="2" id="KW-1185">Reference proteome</keyword>
<gene>
    <name evidence="1" type="ORF">MRB53_013762</name>
</gene>
<proteinExistence type="predicted"/>
<sequence>MGRYSKPSAASSKPNGHRCSKRRCNDPGPMVVKLYSTSNLVMGQVKILKRGEEELYSFFPSEELQFNGGCLDSADICDDDCVGKYHNTEIKLHLGPEPDLAQKPIRLSVNAAIYAGSAFASSSPSPSSLPFPAFCKNLCSPSRGVHDGAMNDLRRLLGLDVL</sequence>
<accession>A0ACC2K945</accession>
<protein>
    <submittedName>
        <fullName evidence="1">Uncharacterized protein</fullName>
    </submittedName>
</protein>
<evidence type="ECO:0000313" key="2">
    <source>
        <dbReference type="Proteomes" id="UP001234297"/>
    </source>
</evidence>
<name>A0ACC2K945_PERAE</name>
<evidence type="ECO:0000313" key="1">
    <source>
        <dbReference type="EMBL" id="KAJ8617576.1"/>
    </source>
</evidence>